<dbReference type="EMBL" id="JAKROA010000014">
    <property type="protein sequence ID" value="KAL5104163.1"/>
    <property type="molecule type" value="Genomic_DNA"/>
</dbReference>
<feature type="compositionally biased region" description="Basic and acidic residues" evidence="1">
    <location>
        <begin position="130"/>
        <end position="142"/>
    </location>
</feature>
<accession>A0ABR4Q3C4</accession>
<sequence length="207" mass="23085">MQKHCRIKGSCGAVDLQTILRVSHTGWHTTRSSYHIKLPSWLLSLPACVRVFVASLCSPELHRRLNLACAAATVTANHKVFADYTNVVCCWADQRAVHGLPNTRSGQLPSTTRADGTASAILSDGADLTTADHRPQTTDHRPQNWSTHWRKRALSCRRLSDCMQTNGQRLRPRLRLATCEDQCRPFSRGINETASSTQTEWDKGPVL</sequence>
<evidence type="ECO:0000256" key="1">
    <source>
        <dbReference type="SAM" id="MobiDB-lite"/>
    </source>
</evidence>
<feature type="compositionally biased region" description="Polar residues" evidence="1">
    <location>
        <begin position="190"/>
        <end position="199"/>
    </location>
</feature>
<feature type="region of interest" description="Disordered" evidence="1">
    <location>
        <begin position="126"/>
        <end position="146"/>
    </location>
</feature>
<dbReference type="Proteomes" id="UP001651158">
    <property type="component" value="Unassembled WGS sequence"/>
</dbReference>
<organism evidence="2 3">
    <name type="scientific">Taenia crassiceps</name>
    <dbReference type="NCBI Taxonomy" id="6207"/>
    <lineage>
        <taxon>Eukaryota</taxon>
        <taxon>Metazoa</taxon>
        <taxon>Spiralia</taxon>
        <taxon>Lophotrochozoa</taxon>
        <taxon>Platyhelminthes</taxon>
        <taxon>Cestoda</taxon>
        <taxon>Eucestoda</taxon>
        <taxon>Cyclophyllidea</taxon>
        <taxon>Taeniidae</taxon>
        <taxon>Taenia</taxon>
    </lineage>
</organism>
<name>A0ABR4Q3C4_9CEST</name>
<reference evidence="2 3" key="1">
    <citation type="journal article" date="2022" name="Front. Cell. Infect. Microbiol.">
        <title>The Genomes of Two Strains of Taenia crassiceps the Animal Model for the Study of Human Cysticercosis.</title>
        <authorList>
            <person name="Bobes R.J."/>
            <person name="Estrada K."/>
            <person name="Rios-Valencia D.G."/>
            <person name="Calderon-Gallegos A."/>
            <person name="de la Torre P."/>
            <person name="Carrero J.C."/>
            <person name="Sanchez-Flores A."/>
            <person name="Laclette J.P."/>
        </authorList>
    </citation>
    <scope>NUCLEOTIDE SEQUENCE [LARGE SCALE GENOMIC DNA]</scope>
    <source>
        <strain evidence="2">WFUcys</strain>
    </source>
</reference>
<gene>
    <name evidence="2" type="ORF">TcWFU_009786</name>
</gene>
<protein>
    <submittedName>
        <fullName evidence="2">Uncharacterized protein</fullName>
    </submittedName>
</protein>
<comment type="caution">
    <text evidence="2">The sequence shown here is derived from an EMBL/GenBank/DDBJ whole genome shotgun (WGS) entry which is preliminary data.</text>
</comment>
<evidence type="ECO:0000313" key="3">
    <source>
        <dbReference type="Proteomes" id="UP001651158"/>
    </source>
</evidence>
<proteinExistence type="predicted"/>
<feature type="region of interest" description="Disordered" evidence="1">
    <location>
        <begin position="188"/>
        <end position="207"/>
    </location>
</feature>
<evidence type="ECO:0000313" key="2">
    <source>
        <dbReference type="EMBL" id="KAL5104163.1"/>
    </source>
</evidence>
<keyword evidence="3" id="KW-1185">Reference proteome</keyword>